<dbReference type="FunFam" id="3.30.1360.210:FF:000001">
    <property type="entry name" value="60S ribosomal protein L22 1"/>
    <property type="match status" value="1"/>
</dbReference>
<dbReference type="PANTHER" id="PTHR10064:SF0">
    <property type="entry name" value="FI24544P1-RELATED"/>
    <property type="match status" value="1"/>
</dbReference>
<dbReference type="InterPro" id="IPR038526">
    <property type="entry name" value="Ribosomal_eL22_sf"/>
</dbReference>
<sequence length="279" mass="29333">MAPTAKTNKGDKSAAKPAEKKAAPAAAAAAKGKVEKPKAEAKPAAAAAKNVKKAPEAAKEVKAAAKPAPAKKAAPAAAAPKKDAKAAPAKDAKKAAPAAAKPAAAAPAKKAEPAKAAVPAAAPAEKPKAPVVKAAKPQRKSVSAAAAAASGKVGKKNVLRGKGLKKKKVSLRFGIDCTNIAEDNIMDVADFEKYIKARLKVNGKVNNLGNNVTFERLKMKLYVNSDVHFSKAYLKYLTKRYLKKNSLRDWIRVVSNDKDSYELRYFRISSNDDEDEDAE</sequence>
<feature type="compositionally biased region" description="Basic and acidic residues" evidence="7">
    <location>
        <begin position="32"/>
        <end position="41"/>
    </location>
</feature>
<dbReference type="GO" id="GO:0003677">
    <property type="term" value="F:DNA binding"/>
    <property type="evidence" value="ECO:0007669"/>
    <property type="project" value="InterPro"/>
</dbReference>
<dbReference type="PANTHER" id="PTHR10064">
    <property type="entry name" value="60S RIBOSOMAL PROTEIN L22"/>
    <property type="match status" value="1"/>
</dbReference>
<reference evidence="8" key="2">
    <citation type="journal article" date="2015" name="Gigascience">
        <title>Reconstructing a comprehensive transcriptome assembly of a white-pupal translocated strain of the pest fruit fly Bactrocera cucurbitae.</title>
        <authorList>
            <person name="Sim S.B."/>
            <person name="Calla B."/>
            <person name="Hall B."/>
            <person name="DeRego T."/>
            <person name="Geib S.M."/>
        </authorList>
    </citation>
    <scope>NUCLEOTIDE SEQUENCE</scope>
</reference>
<dbReference type="PRINTS" id="PR00624">
    <property type="entry name" value="HISTONEH5"/>
</dbReference>
<accession>A0A0A1XB47</accession>
<dbReference type="GO" id="GO:0006334">
    <property type="term" value="P:nucleosome assembly"/>
    <property type="evidence" value="ECO:0007669"/>
    <property type="project" value="InterPro"/>
</dbReference>
<feature type="compositionally biased region" description="Basic and acidic residues" evidence="7">
    <location>
        <begin position="53"/>
        <end position="63"/>
    </location>
</feature>
<organism evidence="8">
    <name type="scientific">Zeugodacus cucurbitae</name>
    <name type="common">Melon fruit fly</name>
    <name type="synonym">Bactrocera cucurbitae</name>
    <dbReference type="NCBI Taxonomy" id="28588"/>
    <lineage>
        <taxon>Eukaryota</taxon>
        <taxon>Metazoa</taxon>
        <taxon>Ecdysozoa</taxon>
        <taxon>Arthropoda</taxon>
        <taxon>Hexapoda</taxon>
        <taxon>Insecta</taxon>
        <taxon>Pterygota</taxon>
        <taxon>Neoptera</taxon>
        <taxon>Endopterygota</taxon>
        <taxon>Diptera</taxon>
        <taxon>Brachycera</taxon>
        <taxon>Muscomorpha</taxon>
        <taxon>Tephritoidea</taxon>
        <taxon>Tephritidae</taxon>
        <taxon>Zeugodacus</taxon>
        <taxon>Zeugodacus</taxon>
    </lineage>
</organism>
<comment type="similarity">
    <text evidence="1">Belongs to the eukaryotic ribosomal protein eL22 family.</text>
</comment>
<dbReference type="GO" id="GO:1990904">
    <property type="term" value="C:ribonucleoprotein complex"/>
    <property type="evidence" value="ECO:0007669"/>
    <property type="project" value="UniProtKB-KW"/>
</dbReference>
<protein>
    <recommendedName>
        <fullName evidence="5">Large ribosomal subunit protein eL22</fullName>
    </recommendedName>
    <alternativeName>
        <fullName evidence="6">60S ribosomal protein L22</fullName>
    </alternativeName>
</protein>
<keyword evidence="4" id="KW-0687">Ribonucleoprotein</keyword>
<dbReference type="GO" id="GO:0003723">
    <property type="term" value="F:RNA binding"/>
    <property type="evidence" value="ECO:0007669"/>
    <property type="project" value="TreeGrafter"/>
</dbReference>
<feature type="compositionally biased region" description="Basic and acidic residues" evidence="7">
    <location>
        <begin position="8"/>
        <end position="22"/>
    </location>
</feature>
<reference evidence="8" key="1">
    <citation type="submission" date="2014-11" db="EMBL/GenBank/DDBJ databases">
        <authorList>
            <person name="Geib S."/>
        </authorList>
    </citation>
    <scope>NUCLEOTIDE SEQUENCE</scope>
</reference>
<dbReference type="GO" id="GO:0002181">
    <property type="term" value="P:cytoplasmic translation"/>
    <property type="evidence" value="ECO:0007669"/>
    <property type="project" value="TreeGrafter"/>
</dbReference>
<dbReference type="EMBL" id="GBXI01006287">
    <property type="protein sequence ID" value="JAD08005.1"/>
    <property type="molecule type" value="Transcribed_RNA"/>
</dbReference>
<dbReference type="GO" id="GO:0030527">
    <property type="term" value="F:structural constituent of chromatin"/>
    <property type="evidence" value="ECO:0007669"/>
    <property type="project" value="InterPro"/>
</dbReference>
<keyword evidence="2 8" id="KW-0689">Ribosomal protein</keyword>
<feature type="region of interest" description="Disordered" evidence="7">
    <location>
        <begin position="1"/>
        <end position="137"/>
    </location>
</feature>
<keyword evidence="3" id="KW-0539">Nucleus</keyword>
<dbReference type="GeneID" id="105216267"/>
<dbReference type="CTD" id="6146"/>
<evidence type="ECO:0000256" key="2">
    <source>
        <dbReference type="ARBA" id="ARBA00022980"/>
    </source>
</evidence>
<dbReference type="Pfam" id="PF01776">
    <property type="entry name" value="Ribosomal_L22e"/>
    <property type="match status" value="1"/>
</dbReference>
<dbReference type="GO" id="GO:0000786">
    <property type="term" value="C:nucleosome"/>
    <property type="evidence" value="ECO:0007669"/>
    <property type="project" value="InterPro"/>
</dbReference>
<feature type="compositionally biased region" description="Low complexity" evidence="7">
    <location>
        <begin position="95"/>
        <end position="137"/>
    </location>
</feature>
<gene>
    <name evidence="8" type="primary">RpL22</name>
    <name evidence="8" type="ORF">g.6566</name>
</gene>
<dbReference type="GO" id="GO:0005840">
    <property type="term" value="C:ribosome"/>
    <property type="evidence" value="ECO:0007669"/>
    <property type="project" value="UniProtKB-KW"/>
</dbReference>
<name>A0A0A1XB47_ZEUCU</name>
<feature type="compositionally biased region" description="Low complexity" evidence="7">
    <location>
        <begin position="64"/>
        <end position="79"/>
    </location>
</feature>
<dbReference type="InterPro" id="IPR002671">
    <property type="entry name" value="Ribosomal_eL22"/>
</dbReference>
<evidence type="ECO:0000256" key="3">
    <source>
        <dbReference type="ARBA" id="ARBA00023242"/>
    </source>
</evidence>
<dbReference type="AlphaFoldDB" id="A0A0A1XB47"/>
<proteinExistence type="inferred from homology"/>
<dbReference type="Gene3D" id="3.30.1360.210">
    <property type="match status" value="1"/>
</dbReference>
<dbReference type="OrthoDB" id="10259820at2759"/>
<dbReference type="GO" id="GO:0005737">
    <property type="term" value="C:cytoplasm"/>
    <property type="evidence" value="ECO:0007669"/>
    <property type="project" value="UniProtKB-ARBA"/>
</dbReference>
<evidence type="ECO:0000313" key="8">
    <source>
        <dbReference type="EMBL" id="JAD08005.1"/>
    </source>
</evidence>
<evidence type="ECO:0000256" key="4">
    <source>
        <dbReference type="ARBA" id="ARBA00023274"/>
    </source>
</evidence>
<evidence type="ECO:0000256" key="1">
    <source>
        <dbReference type="ARBA" id="ARBA00007817"/>
    </source>
</evidence>
<evidence type="ECO:0000256" key="7">
    <source>
        <dbReference type="SAM" id="MobiDB-lite"/>
    </source>
</evidence>
<evidence type="ECO:0000256" key="6">
    <source>
        <dbReference type="ARBA" id="ARBA00041214"/>
    </source>
</evidence>
<dbReference type="GO" id="GO:0003735">
    <property type="term" value="F:structural constituent of ribosome"/>
    <property type="evidence" value="ECO:0007669"/>
    <property type="project" value="InterPro"/>
</dbReference>
<feature type="compositionally biased region" description="Basic and acidic residues" evidence="7">
    <location>
        <begin position="80"/>
        <end position="94"/>
    </location>
</feature>
<evidence type="ECO:0000256" key="5">
    <source>
        <dbReference type="ARBA" id="ARBA00040613"/>
    </source>
</evidence>
<dbReference type="InterPro" id="IPR005819">
    <property type="entry name" value="H1/H5"/>
</dbReference>